<feature type="transmembrane region" description="Helical" evidence="10">
    <location>
        <begin position="22"/>
        <end position="45"/>
    </location>
</feature>
<dbReference type="InterPro" id="IPR003594">
    <property type="entry name" value="HATPase_dom"/>
</dbReference>
<evidence type="ECO:0000256" key="7">
    <source>
        <dbReference type="ARBA" id="ARBA00022741"/>
    </source>
</evidence>
<sequence length="473" mass="51403">MNVPHPAQWALSLLPQALAQRLPLLVIASFLMGGLVATWTSYNLFERRAALHSAETSGGELQQIIQAAHFVDTQQDTPPYLWSKTTGFAADSDAHTVPLILTLGAVRYRAAVVFDQRPKRPDLLRAGAVSQSASDRLGELSKGISRQDGKATLVLFLRDGEALTITAPDLWRDRLGETTVALIGIAAFIGVIMAILPLALNLAAPFQTLTSKNREPLTSLASSEAQMARDHIVRLKERFAIEQDKRVRGLAAISHDLRTPVTRLRLRTELLPEDITRDKFTADLDEISSIVDGALDLLSIRHQAETSHRFSLAALLESLVDDYRDTGRDVSFHWPEALDLPSVPSIFGHSGHVTIRASGESMMRGQPDKLRRALSNLIDNGLKYGGEVTVSIASPKADLLQVEVRDHGPGIAADRLESVLMPFVRGHGHGAGDGVGLGLSITHEIAELHGGELTLEDAKPGLRAILRVKRGLS</sequence>
<dbReference type="Pfam" id="PF02518">
    <property type="entry name" value="HATPase_c"/>
    <property type="match status" value="1"/>
</dbReference>
<dbReference type="GO" id="GO:0000155">
    <property type="term" value="F:phosphorelay sensor kinase activity"/>
    <property type="evidence" value="ECO:0007669"/>
    <property type="project" value="InterPro"/>
</dbReference>
<dbReference type="PANTHER" id="PTHR44936:SF10">
    <property type="entry name" value="SENSOR PROTEIN RSTB"/>
    <property type="match status" value="1"/>
</dbReference>
<dbReference type="CDD" id="cd00075">
    <property type="entry name" value="HATPase"/>
    <property type="match status" value="1"/>
</dbReference>
<keyword evidence="4" id="KW-1003">Cell membrane</keyword>
<keyword evidence="9" id="KW-0067">ATP-binding</keyword>
<evidence type="ECO:0000256" key="4">
    <source>
        <dbReference type="ARBA" id="ARBA00022475"/>
    </source>
</evidence>
<dbReference type="GO" id="GO:0005886">
    <property type="term" value="C:plasma membrane"/>
    <property type="evidence" value="ECO:0007669"/>
    <property type="project" value="UniProtKB-SubCell"/>
</dbReference>
<evidence type="ECO:0000256" key="8">
    <source>
        <dbReference type="ARBA" id="ARBA00022777"/>
    </source>
</evidence>
<keyword evidence="10" id="KW-0812">Transmembrane</keyword>
<feature type="transmembrane region" description="Helical" evidence="10">
    <location>
        <begin position="180"/>
        <end position="204"/>
    </location>
</feature>
<evidence type="ECO:0000256" key="10">
    <source>
        <dbReference type="SAM" id="Phobius"/>
    </source>
</evidence>
<dbReference type="InterPro" id="IPR036097">
    <property type="entry name" value="HisK_dim/P_sf"/>
</dbReference>
<evidence type="ECO:0000259" key="11">
    <source>
        <dbReference type="PROSITE" id="PS50109"/>
    </source>
</evidence>
<dbReference type="InterPro" id="IPR050980">
    <property type="entry name" value="2C_sensor_his_kinase"/>
</dbReference>
<evidence type="ECO:0000256" key="9">
    <source>
        <dbReference type="ARBA" id="ARBA00022840"/>
    </source>
</evidence>
<evidence type="ECO:0000256" key="2">
    <source>
        <dbReference type="ARBA" id="ARBA00004651"/>
    </source>
</evidence>
<dbReference type="PROSITE" id="PS50109">
    <property type="entry name" value="HIS_KIN"/>
    <property type="match status" value="1"/>
</dbReference>
<dbReference type="InterPro" id="IPR036890">
    <property type="entry name" value="HATPase_C_sf"/>
</dbReference>
<evidence type="ECO:0000256" key="3">
    <source>
        <dbReference type="ARBA" id="ARBA00012438"/>
    </source>
</evidence>
<dbReference type="RefSeq" id="WP_158981774.1">
    <property type="nucleotide sequence ID" value="NZ_WSFO01000023.1"/>
</dbReference>
<dbReference type="SMART" id="SM00388">
    <property type="entry name" value="HisKA"/>
    <property type="match status" value="1"/>
</dbReference>
<keyword evidence="8" id="KW-0418">Kinase</keyword>
<evidence type="ECO:0000313" key="13">
    <source>
        <dbReference type="Proteomes" id="UP000441586"/>
    </source>
</evidence>
<accession>A0A6A4RDK0</accession>
<dbReference type="Proteomes" id="UP000441586">
    <property type="component" value="Unassembled WGS sequence"/>
</dbReference>
<comment type="caution">
    <text evidence="12">The sequence shown here is derived from an EMBL/GenBank/DDBJ whole genome shotgun (WGS) entry which is preliminary data.</text>
</comment>
<dbReference type="SMART" id="SM00387">
    <property type="entry name" value="HATPase_c"/>
    <property type="match status" value="1"/>
</dbReference>
<evidence type="ECO:0000256" key="1">
    <source>
        <dbReference type="ARBA" id="ARBA00000085"/>
    </source>
</evidence>
<evidence type="ECO:0000256" key="6">
    <source>
        <dbReference type="ARBA" id="ARBA00022679"/>
    </source>
</evidence>
<keyword evidence="10" id="KW-0472">Membrane</keyword>
<evidence type="ECO:0000313" key="12">
    <source>
        <dbReference type="EMBL" id="KAE9625066.1"/>
    </source>
</evidence>
<comment type="catalytic activity">
    <reaction evidence="1">
        <text>ATP + protein L-histidine = ADP + protein N-phospho-L-histidine.</text>
        <dbReference type="EC" id="2.7.13.3"/>
    </reaction>
</comment>
<dbReference type="Gene3D" id="3.30.565.10">
    <property type="entry name" value="Histidine kinase-like ATPase, C-terminal domain"/>
    <property type="match status" value="1"/>
</dbReference>
<name>A0A6A4RDK0_9RHOB</name>
<dbReference type="Gene3D" id="1.10.287.130">
    <property type="match status" value="1"/>
</dbReference>
<dbReference type="PANTHER" id="PTHR44936">
    <property type="entry name" value="SENSOR PROTEIN CREC"/>
    <property type="match status" value="1"/>
</dbReference>
<keyword evidence="5" id="KW-0597">Phosphoprotein</keyword>
<feature type="domain" description="Histidine kinase" evidence="11">
    <location>
        <begin position="252"/>
        <end position="472"/>
    </location>
</feature>
<dbReference type="SUPFAM" id="SSF55874">
    <property type="entry name" value="ATPase domain of HSP90 chaperone/DNA topoisomerase II/histidine kinase"/>
    <property type="match status" value="1"/>
</dbReference>
<gene>
    <name evidence="12" type="ORF">GP644_22885</name>
</gene>
<reference evidence="12 13" key="1">
    <citation type="submission" date="2019-12" db="EMBL/GenBank/DDBJ databases">
        <authorList>
            <person name="Zhang Y.-J."/>
        </authorList>
    </citation>
    <scope>NUCLEOTIDE SEQUENCE [LARGE SCALE GENOMIC DNA]</scope>
    <source>
        <strain evidence="12 13">H18S-6</strain>
    </source>
</reference>
<keyword evidence="10" id="KW-1133">Transmembrane helix</keyword>
<dbReference type="InterPro" id="IPR004358">
    <property type="entry name" value="Sig_transdc_His_kin-like_C"/>
</dbReference>
<dbReference type="CDD" id="cd00082">
    <property type="entry name" value="HisKA"/>
    <property type="match status" value="1"/>
</dbReference>
<keyword evidence="7" id="KW-0547">Nucleotide-binding</keyword>
<dbReference type="GO" id="GO:0005524">
    <property type="term" value="F:ATP binding"/>
    <property type="evidence" value="ECO:0007669"/>
    <property type="project" value="UniProtKB-KW"/>
</dbReference>
<dbReference type="EMBL" id="WSFO01000023">
    <property type="protein sequence ID" value="KAE9625066.1"/>
    <property type="molecule type" value="Genomic_DNA"/>
</dbReference>
<dbReference type="InterPro" id="IPR005467">
    <property type="entry name" value="His_kinase_dom"/>
</dbReference>
<dbReference type="PRINTS" id="PR00344">
    <property type="entry name" value="BCTRLSENSOR"/>
</dbReference>
<comment type="subcellular location">
    <subcellularLocation>
        <location evidence="2">Cell membrane</location>
        <topology evidence="2">Multi-pass membrane protein</topology>
    </subcellularLocation>
</comment>
<keyword evidence="6" id="KW-0808">Transferase</keyword>
<evidence type="ECO:0000256" key="5">
    <source>
        <dbReference type="ARBA" id="ARBA00022553"/>
    </source>
</evidence>
<dbReference type="SUPFAM" id="SSF47384">
    <property type="entry name" value="Homodimeric domain of signal transducing histidine kinase"/>
    <property type="match status" value="1"/>
</dbReference>
<protein>
    <recommendedName>
        <fullName evidence="3">histidine kinase</fullName>
        <ecNumber evidence="3">2.7.13.3</ecNumber>
    </recommendedName>
</protein>
<dbReference type="InterPro" id="IPR003661">
    <property type="entry name" value="HisK_dim/P_dom"/>
</dbReference>
<dbReference type="AlphaFoldDB" id="A0A6A4RDK0"/>
<organism evidence="12 13">
    <name type="scientific">Parasedimentitalea maritima</name>
    <dbReference type="NCBI Taxonomy" id="2578117"/>
    <lineage>
        <taxon>Bacteria</taxon>
        <taxon>Pseudomonadati</taxon>
        <taxon>Pseudomonadota</taxon>
        <taxon>Alphaproteobacteria</taxon>
        <taxon>Rhodobacterales</taxon>
        <taxon>Paracoccaceae</taxon>
        <taxon>Parasedimentitalea</taxon>
    </lineage>
</organism>
<proteinExistence type="predicted"/>
<dbReference type="EC" id="2.7.13.3" evidence="3"/>